<sequence length="116" mass="13593">MNIGKFFWYLQRYSALYFLFFLGYLEYLYWSDQLAFDLVTSNLALKVSLSLFIILACMHGFVGLWTVGTDYFTKRTLGFISPRLGSYGDLIRKIYEGFFVLLGMVIVNLYLLTIWS</sequence>
<evidence type="ECO:0000256" key="3">
    <source>
        <dbReference type="SAM" id="Phobius"/>
    </source>
</evidence>
<evidence type="ECO:0008006" key="6">
    <source>
        <dbReference type="Google" id="ProtNLM"/>
    </source>
</evidence>
<dbReference type="GO" id="GO:0016020">
    <property type="term" value="C:membrane"/>
    <property type="evidence" value="ECO:0007669"/>
    <property type="project" value="InterPro"/>
</dbReference>
<name>A0A0R2PU12_9GAMM</name>
<organism evidence="4 5">
    <name type="scientific">SAR86 cluster bacterium BACL1 MAG-120920-bin57</name>
    <dbReference type="NCBI Taxonomy" id="1655571"/>
    <lineage>
        <taxon>Bacteria</taxon>
        <taxon>Pseudomonadati</taxon>
        <taxon>Pseudomonadota</taxon>
        <taxon>Gammaproteobacteria</taxon>
        <taxon>SAR86 cluster</taxon>
    </lineage>
</organism>
<feature type="transmembrane region" description="Helical" evidence="3">
    <location>
        <begin position="94"/>
        <end position="115"/>
    </location>
</feature>
<keyword evidence="3" id="KW-0472">Membrane</keyword>
<evidence type="ECO:0000256" key="2">
    <source>
        <dbReference type="ARBA" id="ARBA00022989"/>
    </source>
</evidence>
<evidence type="ECO:0000313" key="4">
    <source>
        <dbReference type="EMBL" id="KRO40418.1"/>
    </source>
</evidence>
<proteinExistence type="predicted"/>
<evidence type="ECO:0000313" key="5">
    <source>
        <dbReference type="Proteomes" id="UP000050874"/>
    </source>
</evidence>
<dbReference type="EMBL" id="LIAV01000117">
    <property type="protein sequence ID" value="KRO40418.1"/>
    <property type="molecule type" value="Genomic_DNA"/>
</dbReference>
<accession>A0A0R2PU12</accession>
<feature type="transmembrane region" description="Helical" evidence="3">
    <location>
        <begin position="50"/>
        <end position="73"/>
    </location>
</feature>
<feature type="transmembrane region" description="Helical" evidence="3">
    <location>
        <begin position="12"/>
        <end position="30"/>
    </location>
</feature>
<dbReference type="Gene3D" id="1.20.1300.10">
    <property type="entry name" value="Fumarate reductase/succinate dehydrogenase, transmembrane subunit"/>
    <property type="match status" value="1"/>
</dbReference>
<reference evidence="5" key="1">
    <citation type="submission" date="2015-10" db="EMBL/GenBank/DDBJ databases">
        <title>Metagenome-Assembled Genomes uncover a global brackish microbiome.</title>
        <authorList>
            <person name="Hugerth L.W."/>
            <person name="Larsson J."/>
            <person name="Alneberg J."/>
            <person name="Lindh M.V."/>
            <person name="Legrand C."/>
            <person name="Pinhassi J."/>
            <person name="Andersson A."/>
        </authorList>
    </citation>
    <scope>NUCLEOTIDE SEQUENCE [LARGE SCALE GENOMIC DNA]</scope>
</reference>
<dbReference type="Proteomes" id="UP000050874">
    <property type="component" value="Unassembled WGS sequence"/>
</dbReference>
<dbReference type="SUPFAM" id="SSF81343">
    <property type="entry name" value="Fumarate reductase respiratory complex transmembrane subunits"/>
    <property type="match status" value="1"/>
</dbReference>
<dbReference type="AlphaFoldDB" id="A0A0R2PU12"/>
<evidence type="ECO:0000256" key="1">
    <source>
        <dbReference type="ARBA" id="ARBA00022692"/>
    </source>
</evidence>
<comment type="caution">
    <text evidence="4">The sequence shown here is derived from an EMBL/GenBank/DDBJ whole genome shotgun (WGS) entry which is preliminary data.</text>
</comment>
<keyword evidence="1 3" id="KW-0812">Transmembrane</keyword>
<gene>
    <name evidence="4" type="ORF">ABR63_08105</name>
</gene>
<dbReference type="InterPro" id="IPR034804">
    <property type="entry name" value="SQR/QFR_C/D"/>
</dbReference>
<keyword evidence="2 3" id="KW-1133">Transmembrane helix</keyword>
<protein>
    <recommendedName>
        <fullName evidence="6">Succinate dehydrogenase, hydrophobic membrane anchor protein</fullName>
    </recommendedName>
</protein>